<dbReference type="InterPro" id="IPR002744">
    <property type="entry name" value="MIP18-like"/>
</dbReference>
<protein>
    <submittedName>
        <fullName evidence="3">1,2-phenylacetyl-CoA epoxidase, subunit D</fullName>
        <ecNumber evidence="3">1.14.13.149</ecNumber>
    </submittedName>
</protein>
<organism evidence="3">
    <name type="scientific">hydrothermal vent metagenome</name>
    <dbReference type="NCBI Taxonomy" id="652676"/>
    <lineage>
        <taxon>unclassified sequences</taxon>
        <taxon>metagenomes</taxon>
        <taxon>ecological metagenomes</taxon>
    </lineage>
</organism>
<dbReference type="PANTHER" id="PTHR42831:SF3">
    <property type="entry name" value="1,2-PHENYLACETYL-COA EPOXIDASE, SUBUNIT D-RELATED"/>
    <property type="match status" value="1"/>
</dbReference>
<proteinExistence type="predicted"/>
<evidence type="ECO:0000259" key="1">
    <source>
        <dbReference type="Pfam" id="PF01883"/>
    </source>
</evidence>
<dbReference type="Pfam" id="PF01883">
    <property type="entry name" value="FeS_assembly_P"/>
    <property type="match status" value="1"/>
</dbReference>
<dbReference type="InterPro" id="IPR034904">
    <property type="entry name" value="FSCA_dom_sf"/>
</dbReference>
<dbReference type="Gene3D" id="3.30.300.130">
    <property type="entry name" value="Fe-S cluster assembly (FSCA)"/>
    <property type="match status" value="1"/>
</dbReference>
<feature type="domain" description="PaaD zinc beta ribbon" evidence="2">
    <location>
        <begin position="115"/>
        <end position="157"/>
    </location>
</feature>
<dbReference type="InterPro" id="IPR011883">
    <property type="entry name" value="PaaD-like"/>
</dbReference>
<dbReference type="Pfam" id="PF23451">
    <property type="entry name" value="Zn_ribbon_PaaD"/>
    <property type="match status" value="1"/>
</dbReference>
<dbReference type="AlphaFoldDB" id="A0A3B0T6S0"/>
<accession>A0A3B0T6S0</accession>
<dbReference type="PANTHER" id="PTHR42831">
    <property type="entry name" value="FE-S PROTEIN MATURATION AUXILIARY FACTOR YITW"/>
    <property type="match status" value="1"/>
</dbReference>
<dbReference type="InterPro" id="IPR056572">
    <property type="entry name" value="Zn_ribbon_PaaD"/>
</dbReference>
<dbReference type="EC" id="1.14.13.149" evidence="3"/>
<sequence>MVTEDPRTEADARRALRTVVDPDIPFLSIEEIAILRDVVVDEDGGVQVVITPTYSGCPAMGVITQDIVSALTSAGFSDVAVDVAYSPAWTTEWMSSQARGKLAANRIAPPGPLGVVDEVLCPLCASDAVRTVSEFGSTACKSIMVCTSCGEPFDHFKAI</sequence>
<dbReference type="NCBIfam" id="TIGR02159">
    <property type="entry name" value="PA_CoA_Oxy4"/>
    <property type="match status" value="1"/>
</dbReference>
<feature type="domain" description="MIP18 family-like" evidence="1">
    <location>
        <begin position="9"/>
        <end position="83"/>
    </location>
</feature>
<evidence type="ECO:0000313" key="3">
    <source>
        <dbReference type="EMBL" id="VAW09047.1"/>
    </source>
</evidence>
<dbReference type="EMBL" id="UOEI01000671">
    <property type="protein sequence ID" value="VAW09047.1"/>
    <property type="molecule type" value="Genomic_DNA"/>
</dbReference>
<dbReference type="SUPFAM" id="SSF117916">
    <property type="entry name" value="Fe-S cluster assembly (FSCA) domain-like"/>
    <property type="match status" value="1"/>
</dbReference>
<dbReference type="InterPro" id="IPR052339">
    <property type="entry name" value="Fe-S_Maturation_MIP18"/>
</dbReference>
<reference evidence="3" key="1">
    <citation type="submission" date="2018-06" db="EMBL/GenBank/DDBJ databases">
        <authorList>
            <person name="Zhirakovskaya E."/>
        </authorList>
    </citation>
    <scope>NUCLEOTIDE SEQUENCE</scope>
</reference>
<evidence type="ECO:0000259" key="2">
    <source>
        <dbReference type="Pfam" id="PF23451"/>
    </source>
</evidence>
<name>A0A3B0T6S0_9ZZZZ</name>
<gene>
    <name evidence="3" type="ORF">MNBD_ACTINO01-763</name>
</gene>
<keyword evidence="3" id="KW-0560">Oxidoreductase</keyword>
<dbReference type="GO" id="GO:0097266">
    <property type="term" value="F:phenylacetyl-CoA 1,2-epoxidase activity"/>
    <property type="evidence" value="ECO:0007669"/>
    <property type="project" value="UniProtKB-EC"/>
</dbReference>